<evidence type="ECO:0000256" key="5">
    <source>
        <dbReference type="ARBA" id="ARBA00023136"/>
    </source>
</evidence>
<feature type="transmembrane region" description="Helical" evidence="6">
    <location>
        <begin position="34"/>
        <end position="50"/>
    </location>
</feature>
<dbReference type="HOGENOM" id="CLU_083873_7_0_5"/>
<gene>
    <name evidence="8" type="ORF">TM49_06405</name>
</gene>
<reference evidence="8 9" key="1">
    <citation type="journal article" date="2015" name="Genome Announc.">
        <title>Complete genome sequence of Martelella endophytica YC6887, which has antifungal activity associated with a halophyte.</title>
        <authorList>
            <person name="Khan A."/>
            <person name="Khan H."/>
            <person name="Chung E.J."/>
            <person name="Hossain M.T."/>
            <person name="Chung Y.R."/>
        </authorList>
    </citation>
    <scope>NUCLEOTIDE SEQUENCE [LARGE SCALE GENOMIC DNA]</scope>
    <source>
        <strain evidence="8">YC6887</strain>
    </source>
</reference>
<feature type="transmembrane region" description="Helical" evidence="6">
    <location>
        <begin position="7"/>
        <end position="28"/>
    </location>
</feature>
<dbReference type="InterPro" id="IPR007267">
    <property type="entry name" value="GtrA_DPMS_TM"/>
</dbReference>
<evidence type="ECO:0000256" key="4">
    <source>
        <dbReference type="ARBA" id="ARBA00022989"/>
    </source>
</evidence>
<feature type="transmembrane region" description="Helical" evidence="6">
    <location>
        <begin position="71"/>
        <end position="92"/>
    </location>
</feature>
<evidence type="ECO:0000256" key="1">
    <source>
        <dbReference type="ARBA" id="ARBA00004141"/>
    </source>
</evidence>
<sequence>MSMFGRFAIVGVIAFCVDWAIITVLLHIGILFPLARAGSYFCAASAAWILNRKWTFENKNNSIIRQWGAYLIANLSGGMVNYIVSIFISYMISERSEFSTLLSLVCGTLCGMLINFTLSKRYVFKS</sequence>
<keyword evidence="9" id="KW-1185">Reference proteome</keyword>
<dbReference type="PANTHER" id="PTHR38459:SF1">
    <property type="entry name" value="PROPHAGE BACTOPRENOL-LINKED GLUCOSE TRANSLOCASE HOMOLOG"/>
    <property type="match status" value="1"/>
</dbReference>
<feature type="domain" description="GtrA/DPMS transmembrane" evidence="7">
    <location>
        <begin position="6"/>
        <end position="124"/>
    </location>
</feature>
<evidence type="ECO:0000256" key="2">
    <source>
        <dbReference type="ARBA" id="ARBA00009399"/>
    </source>
</evidence>
<evidence type="ECO:0000256" key="6">
    <source>
        <dbReference type="SAM" id="Phobius"/>
    </source>
</evidence>
<dbReference type="Pfam" id="PF04138">
    <property type="entry name" value="GtrA_DPMS_TM"/>
    <property type="match status" value="1"/>
</dbReference>
<comment type="similarity">
    <text evidence="2">Belongs to the GtrA family.</text>
</comment>
<dbReference type="PANTHER" id="PTHR38459">
    <property type="entry name" value="PROPHAGE BACTOPRENOL-LINKED GLUCOSE TRANSLOCASE HOMOLOG"/>
    <property type="match status" value="1"/>
</dbReference>
<feature type="transmembrane region" description="Helical" evidence="6">
    <location>
        <begin position="98"/>
        <end position="118"/>
    </location>
</feature>
<evidence type="ECO:0000313" key="8">
    <source>
        <dbReference type="EMBL" id="AJY45406.1"/>
    </source>
</evidence>
<organism evidence="8 9">
    <name type="scientific">Martelella endophytica</name>
    <dbReference type="NCBI Taxonomy" id="1486262"/>
    <lineage>
        <taxon>Bacteria</taxon>
        <taxon>Pseudomonadati</taxon>
        <taxon>Pseudomonadota</taxon>
        <taxon>Alphaproteobacteria</taxon>
        <taxon>Hyphomicrobiales</taxon>
        <taxon>Aurantimonadaceae</taxon>
        <taxon>Martelella</taxon>
    </lineage>
</organism>
<name>A0A0D5LMP7_MAREN</name>
<dbReference type="PATRIC" id="fig|1486262.3.peg.1316"/>
<accession>A0A0D5LMP7</accession>
<dbReference type="GO" id="GO:0000271">
    <property type="term" value="P:polysaccharide biosynthetic process"/>
    <property type="evidence" value="ECO:0007669"/>
    <property type="project" value="InterPro"/>
</dbReference>
<dbReference type="InterPro" id="IPR051401">
    <property type="entry name" value="GtrA_CellWall_Glycosyl"/>
</dbReference>
<comment type="subcellular location">
    <subcellularLocation>
        <location evidence="1">Membrane</location>
        <topology evidence="1">Multi-pass membrane protein</topology>
    </subcellularLocation>
</comment>
<dbReference type="KEGG" id="mey:TM49_06405"/>
<dbReference type="EMBL" id="CP010803">
    <property type="protein sequence ID" value="AJY45406.1"/>
    <property type="molecule type" value="Genomic_DNA"/>
</dbReference>
<dbReference type="GO" id="GO:0005886">
    <property type="term" value="C:plasma membrane"/>
    <property type="evidence" value="ECO:0007669"/>
    <property type="project" value="TreeGrafter"/>
</dbReference>
<dbReference type="Proteomes" id="UP000032611">
    <property type="component" value="Chromosome"/>
</dbReference>
<evidence type="ECO:0000256" key="3">
    <source>
        <dbReference type="ARBA" id="ARBA00022692"/>
    </source>
</evidence>
<keyword evidence="4 6" id="KW-1133">Transmembrane helix</keyword>
<dbReference type="AlphaFoldDB" id="A0A0D5LMP7"/>
<evidence type="ECO:0000313" key="9">
    <source>
        <dbReference type="Proteomes" id="UP000032611"/>
    </source>
</evidence>
<proteinExistence type="inferred from homology"/>
<dbReference type="STRING" id="1486262.TM49_06405"/>
<evidence type="ECO:0000259" key="7">
    <source>
        <dbReference type="Pfam" id="PF04138"/>
    </source>
</evidence>
<keyword evidence="5 6" id="KW-0472">Membrane</keyword>
<protein>
    <recommendedName>
        <fullName evidence="7">GtrA/DPMS transmembrane domain-containing protein</fullName>
    </recommendedName>
</protein>
<keyword evidence="3 6" id="KW-0812">Transmembrane</keyword>